<dbReference type="AlphaFoldDB" id="A0A238VTB7"/>
<dbReference type="RefSeq" id="WP_089369685.1">
    <property type="nucleotide sequence ID" value="NZ_BMEP01000002.1"/>
</dbReference>
<reference evidence="2 3" key="1">
    <citation type="submission" date="2017-06" db="EMBL/GenBank/DDBJ databases">
        <authorList>
            <person name="Kim H.J."/>
            <person name="Triplett B.A."/>
        </authorList>
    </citation>
    <scope>NUCLEOTIDE SEQUENCE [LARGE SCALE GENOMIC DNA]</scope>
    <source>
        <strain evidence="2 3">DSM 25597</strain>
    </source>
</reference>
<organism evidence="2 3">
    <name type="scientific">Dokdonia pacifica</name>
    <dbReference type="NCBI Taxonomy" id="1627892"/>
    <lineage>
        <taxon>Bacteria</taxon>
        <taxon>Pseudomonadati</taxon>
        <taxon>Bacteroidota</taxon>
        <taxon>Flavobacteriia</taxon>
        <taxon>Flavobacteriales</taxon>
        <taxon>Flavobacteriaceae</taxon>
        <taxon>Dokdonia</taxon>
    </lineage>
</organism>
<dbReference type="SUPFAM" id="SSF159501">
    <property type="entry name" value="EreA/ChaN-like"/>
    <property type="match status" value="1"/>
</dbReference>
<keyword evidence="3" id="KW-1185">Reference proteome</keyword>
<feature type="signal peptide" evidence="1">
    <location>
        <begin position="1"/>
        <end position="19"/>
    </location>
</feature>
<name>A0A238VTB7_9FLAO</name>
<evidence type="ECO:0000313" key="2">
    <source>
        <dbReference type="EMBL" id="SNR37486.1"/>
    </source>
</evidence>
<evidence type="ECO:0000313" key="3">
    <source>
        <dbReference type="Proteomes" id="UP000198379"/>
    </source>
</evidence>
<keyword evidence="1" id="KW-0732">Signal</keyword>
<accession>A0A238VTB7</accession>
<sequence length="396" mass="45394">MKYCILTLWISLSSLTLFAQNIEGIQKHSFSVSELSDTQFKNFIQPRIQESQFVFLGEQHGIIEVGEATNILYTLGQPFGYHTLCIETDAIAAKTITSYFDTKKPLATAKELDTKYDFSIPFYNNEEDMMMFKNVLDTNGTLWGIDQSLMTQFRLNFEYLINNTQSVKFKSALMPLREKAIAAFEKTVREKDFMAPYIFSYDDETHQDLLELTATSEEKEVLKALKKTQEIYAYNFGGEYYLNNYVRARHMKQNFMRYYKAALQKEATPKVLFKLGGNHAARGLTRTRVYDIANLGAELAEMNEMESLHLLVMGVSGIQNVANPFEPEKSKQPIDVSDFVPKEFIGQTLAGAHKYQIIDTKALRPKAHTFSKEVQKMIFAYDVVILIKEAEPLTSF</sequence>
<protein>
    <recommendedName>
        <fullName evidence="4">Erythromycin esterase</fullName>
    </recommendedName>
</protein>
<evidence type="ECO:0008006" key="4">
    <source>
        <dbReference type="Google" id="ProtNLM"/>
    </source>
</evidence>
<proteinExistence type="predicted"/>
<gene>
    <name evidence="2" type="ORF">SAMN06265376_101328</name>
</gene>
<evidence type="ECO:0000256" key="1">
    <source>
        <dbReference type="SAM" id="SignalP"/>
    </source>
</evidence>
<feature type="chain" id="PRO_5012240931" description="Erythromycin esterase" evidence="1">
    <location>
        <begin position="20"/>
        <end position="396"/>
    </location>
</feature>
<dbReference type="OrthoDB" id="733813at2"/>
<dbReference type="Proteomes" id="UP000198379">
    <property type="component" value="Unassembled WGS sequence"/>
</dbReference>
<dbReference type="EMBL" id="FZNY01000001">
    <property type="protein sequence ID" value="SNR37486.1"/>
    <property type="molecule type" value="Genomic_DNA"/>
</dbReference>